<name>A0A1E4RLN1_9ASCO</name>
<proteinExistence type="predicted"/>
<dbReference type="GeneID" id="30994677"/>
<dbReference type="AlphaFoldDB" id="A0A1E4RLN1"/>
<protein>
    <submittedName>
        <fullName evidence="1">Uncharacterized protein</fullName>
    </submittedName>
</protein>
<evidence type="ECO:0000313" key="2">
    <source>
        <dbReference type="Proteomes" id="UP000095085"/>
    </source>
</evidence>
<reference evidence="2" key="1">
    <citation type="submission" date="2016-05" db="EMBL/GenBank/DDBJ databases">
        <title>Comparative genomics of biotechnologically important yeasts.</title>
        <authorList>
            <consortium name="DOE Joint Genome Institute"/>
            <person name="Riley R."/>
            <person name="Haridas S."/>
            <person name="Wolfe K.H."/>
            <person name="Lopes M.R."/>
            <person name="Hittinger C.T."/>
            <person name="Goker M."/>
            <person name="Salamov A."/>
            <person name="Wisecaver J."/>
            <person name="Long T.M."/>
            <person name="Aerts A.L."/>
            <person name="Barry K."/>
            <person name="Choi C."/>
            <person name="Clum A."/>
            <person name="Coughlan A.Y."/>
            <person name="Deshpande S."/>
            <person name="Douglass A.P."/>
            <person name="Hanson S.J."/>
            <person name="Klenk H.-P."/>
            <person name="Labutti K."/>
            <person name="Lapidus A."/>
            <person name="Lindquist E."/>
            <person name="Lipzen A."/>
            <person name="Meier-Kolthoff J.P."/>
            <person name="Ohm R.A."/>
            <person name="Otillar R.P."/>
            <person name="Pangilinan J."/>
            <person name="Peng Y."/>
            <person name="Rokas A."/>
            <person name="Rosa C.A."/>
            <person name="Scheuner C."/>
            <person name="Sibirny A.A."/>
            <person name="Slot J.C."/>
            <person name="Stielow J.B."/>
            <person name="Sun H."/>
            <person name="Kurtzman C.P."/>
            <person name="Blackwell M."/>
            <person name="Grigoriev I.V."/>
            <person name="Jeffries T.W."/>
        </authorList>
    </citation>
    <scope>NUCLEOTIDE SEQUENCE [LARGE SCALE GENOMIC DNA]</scope>
    <source>
        <strain evidence="2">NRRL Y-1933</strain>
    </source>
</reference>
<gene>
    <name evidence="1" type="ORF">HYPBUDRAFT_148448</name>
</gene>
<evidence type="ECO:0000313" key="1">
    <source>
        <dbReference type="EMBL" id="ODV68172.1"/>
    </source>
</evidence>
<dbReference type="Proteomes" id="UP000095085">
    <property type="component" value="Unassembled WGS sequence"/>
</dbReference>
<dbReference type="EMBL" id="KV454540">
    <property type="protein sequence ID" value="ODV68172.1"/>
    <property type="molecule type" value="Genomic_DNA"/>
</dbReference>
<organism evidence="1 2">
    <name type="scientific">Hyphopichia burtonii NRRL Y-1933</name>
    <dbReference type="NCBI Taxonomy" id="984485"/>
    <lineage>
        <taxon>Eukaryota</taxon>
        <taxon>Fungi</taxon>
        <taxon>Dikarya</taxon>
        <taxon>Ascomycota</taxon>
        <taxon>Saccharomycotina</taxon>
        <taxon>Pichiomycetes</taxon>
        <taxon>Debaryomycetaceae</taxon>
        <taxon>Hyphopichia</taxon>
    </lineage>
</organism>
<sequence>MHRRCITTKYSTGDVYSTDVMYNAGNETGSFYNVTGHFDNVTGHFDNVTGQCDNMTGQCDNMTGQCDNMTGHFDNVTAIGGARKNTRAPPHLQRKDTIETRGRISRILAEKLRGKPSTIRRRSVSVGFSSESLG</sequence>
<accession>A0A1E4RLN1</accession>
<keyword evidence="2" id="KW-1185">Reference proteome</keyword>
<dbReference type="RefSeq" id="XP_020077239.1">
    <property type="nucleotide sequence ID" value="XM_020220127.1"/>
</dbReference>